<sequence>MDTSRTSHRDSHGKRSTTPEVSNWPTGRQSEDRNSIRKKLLGMAVRGFDENYGFEKDRQMPQTNDDNFRQNRNNSAATLPQSHPV</sequence>
<evidence type="ECO:0000313" key="3">
    <source>
        <dbReference type="Proteomes" id="UP000735302"/>
    </source>
</evidence>
<comment type="caution">
    <text evidence="2">The sequence shown here is derived from an EMBL/GenBank/DDBJ whole genome shotgun (WGS) entry which is preliminary data.</text>
</comment>
<dbReference type="Proteomes" id="UP000735302">
    <property type="component" value="Unassembled WGS sequence"/>
</dbReference>
<protein>
    <submittedName>
        <fullName evidence="2">Uncharacterized protein</fullName>
    </submittedName>
</protein>
<feature type="compositionally biased region" description="Polar residues" evidence="1">
    <location>
        <begin position="16"/>
        <end position="28"/>
    </location>
</feature>
<dbReference type="AlphaFoldDB" id="A0AAV3YIB5"/>
<feature type="region of interest" description="Disordered" evidence="1">
    <location>
        <begin position="51"/>
        <end position="85"/>
    </location>
</feature>
<organism evidence="2 3">
    <name type="scientific">Plakobranchus ocellatus</name>
    <dbReference type="NCBI Taxonomy" id="259542"/>
    <lineage>
        <taxon>Eukaryota</taxon>
        <taxon>Metazoa</taxon>
        <taxon>Spiralia</taxon>
        <taxon>Lophotrochozoa</taxon>
        <taxon>Mollusca</taxon>
        <taxon>Gastropoda</taxon>
        <taxon>Heterobranchia</taxon>
        <taxon>Euthyneura</taxon>
        <taxon>Panpulmonata</taxon>
        <taxon>Sacoglossa</taxon>
        <taxon>Placobranchoidea</taxon>
        <taxon>Plakobranchidae</taxon>
        <taxon>Plakobranchus</taxon>
    </lineage>
</organism>
<proteinExistence type="predicted"/>
<feature type="region of interest" description="Disordered" evidence="1">
    <location>
        <begin position="1"/>
        <end position="36"/>
    </location>
</feature>
<feature type="compositionally biased region" description="Basic and acidic residues" evidence="1">
    <location>
        <begin position="1"/>
        <end position="10"/>
    </location>
</feature>
<dbReference type="EMBL" id="BLXT01000945">
    <property type="protein sequence ID" value="GFN81758.1"/>
    <property type="molecule type" value="Genomic_DNA"/>
</dbReference>
<keyword evidence="3" id="KW-1185">Reference proteome</keyword>
<name>A0AAV3YIB5_9GAST</name>
<feature type="compositionally biased region" description="Polar residues" evidence="1">
    <location>
        <begin position="60"/>
        <end position="85"/>
    </location>
</feature>
<evidence type="ECO:0000256" key="1">
    <source>
        <dbReference type="SAM" id="MobiDB-lite"/>
    </source>
</evidence>
<gene>
    <name evidence="2" type="ORF">PoB_000826400</name>
</gene>
<reference evidence="2 3" key="1">
    <citation type="journal article" date="2021" name="Elife">
        <title>Chloroplast acquisition without the gene transfer in kleptoplastic sea slugs, Plakobranchus ocellatus.</title>
        <authorList>
            <person name="Maeda T."/>
            <person name="Takahashi S."/>
            <person name="Yoshida T."/>
            <person name="Shimamura S."/>
            <person name="Takaki Y."/>
            <person name="Nagai Y."/>
            <person name="Toyoda A."/>
            <person name="Suzuki Y."/>
            <person name="Arimoto A."/>
            <person name="Ishii H."/>
            <person name="Satoh N."/>
            <person name="Nishiyama T."/>
            <person name="Hasebe M."/>
            <person name="Maruyama T."/>
            <person name="Minagawa J."/>
            <person name="Obokata J."/>
            <person name="Shigenobu S."/>
        </authorList>
    </citation>
    <scope>NUCLEOTIDE SEQUENCE [LARGE SCALE GENOMIC DNA]</scope>
</reference>
<evidence type="ECO:0000313" key="2">
    <source>
        <dbReference type="EMBL" id="GFN81758.1"/>
    </source>
</evidence>
<accession>A0AAV3YIB5</accession>